<feature type="non-terminal residue" evidence="2">
    <location>
        <position position="147"/>
    </location>
</feature>
<reference evidence="2" key="1">
    <citation type="submission" date="2021-01" db="EMBL/GenBank/DDBJ databases">
        <authorList>
            <person name="Kaushik A."/>
        </authorList>
    </citation>
    <scope>NUCLEOTIDE SEQUENCE</scope>
    <source>
        <strain evidence="2">AG2-2IIIB</strain>
    </source>
</reference>
<protein>
    <submittedName>
        <fullName evidence="2">Uncharacterized protein</fullName>
    </submittedName>
</protein>
<dbReference type="Proteomes" id="UP000663843">
    <property type="component" value="Unassembled WGS sequence"/>
</dbReference>
<name>A0A8H3D697_9AGAM</name>
<gene>
    <name evidence="2" type="ORF">RDB_LOCUS150737</name>
</gene>
<dbReference type="EMBL" id="CAJMWT010005779">
    <property type="protein sequence ID" value="CAE6509526.1"/>
    <property type="molecule type" value="Genomic_DNA"/>
</dbReference>
<keyword evidence="1" id="KW-1133">Transmembrane helix</keyword>
<comment type="caution">
    <text evidence="2">The sequence shown here is derived from an EMBL/GenBank/DDBJ whole genome shotgun (WGS) entry which is preliminary data.</text>
</comment>
<sequence length="147" mass="16678">PWHKNRIAVQPCTSFQKYSSSNFGYLTVTVAARKVHQKLDNQEESDCVTIVALIRRALRVAAAANVIRYLHVSIFFLLLQATLMHSLKLLSPILHSSRAIPPDQHWRLTQGKLRTTLDHGFLGKYGPQQLFGLLARLECELVGEKFL</sequence>
<keyword evidence="1" id="KW-0472">Membrane</keyword>
<organism evidence="2 3">
    <name type="scientific">Rhizoctonia solani</name>
    <dbReference type="NCBI Taxonomy" id="456999"/>
    <lineage>
        <taxon>Eukaryota</taxon>
        <taxon>Fungi</taxon>
        <taxon>Dikarya</taxon>
        <taxon>Basidiomycota</taxon>
        <taxon>Agaricomycotina</taxon>
        <taxon>Agaricomycetes</taxon>
        <taxon>Cantharellales</taxon>
        <taxon>Ceratobasidiaceae</taxon>
        <taxon>Rhizoctonia</taxon>
    </lineage>
</organism>
<feature type="transmembrane region" description="Helical" evidence="1">
    <location>
        <begin position="66"/>
        <end position="87"/>
    </location>
</feature>
<proteinExistence type="predicted"/>
<dbReference type="AlphaFoldDB" id="A0A8H3D697"/>
<evidence type="ECO:0000256" key="1">
    <source>
        <dbReference type="SAM" id="Phobius"/>
    </source>
</evidence>
<evidence type="ECO:0000313" key="2">
    <source>
        <dbReference type="EMBL" id="CAE6509526.1"/>
    </source>
</evidence>
<keyword evidence="1" id="KW-0812">Transmembrane</keyword>
<evidence type="ECO:0000313" key="3">
    <source>
        <dbReference type="Proteomes" id="UP000663843"/>
    </source>
</evidence>
<accession>A0A8H3D697</accession>